<accession>A0A9W9L1D2</accession>
<comment type="caution">
    <text evidence="2">The sequence shown here is derived from an EMBL/GenBank/DDBJ whole genome shotgun (WGS) entry which is preliminary data.</text>
</comment>
<dbReference type="EMBL" id="JAPQKL010000005">
    <property type="protein sequence ID" value="KAJ5130655.1"/>
    <property type="molecule type" value="Genomic_DNA"/>
</dbReference>
<proteinExistence type="predicted"/>
<feature type="signal peptide" evidence="1">
    <location>
        <begin position="1"/>
        <end position="23"/>
    </location>
</feature>
<feature type="chain" id="PRO_5040852102" evidence="1">
    <location>
        <begin position="24"/>
        <end position="188"/>
    </location>
</feature>
<evidence type="ECO:0000313" key="3">
    <source>
        <dbReference type="Proteomes" id="UP001149079"/>
    </source>
</evidence>
<dbReference type="OrthoDB" id="5422698at2759"/>
<gene>
    <name evidence="2" type="ORF">N7515_006694</name>
</gene>
<sequence>MKSILPQFLSLCAALAVLGKTNSAQQDLLVGEDGMVRKDRVSGHNDAVYDIVPKEDQIWKIEFLEIAPTPIIADRAFFVYLGGYLPESKKKELALPDEGLVNATLTVSLSAVYADGSYADETSYTVPLKTTPFGDLAHLGIRDSRGVQVEYMPSSDDGDILVDFQILHIGVFEERWEAPLNIDEYHAT</sequence>
<dbReference type="GeneID" id="81406608"/>
<name>A0A9W9L1D2_9EURO</name>
<evidence type="ECO:0000313" key="2">
    <source>
        <dbReference type="EMBL" id="KAJ5130655.1"/>
    </source>
</evidence>
<evidence type="ECO:0000256" key="1">
    <source>
        <dbReference type="SAM" id="SignalP"/>
    </source>
</evidence>
<dbReference type="Proteomes" id="UP001149079">
    <property type="component" value="Unassembled WGS sequence"/>
</dbReference>
<reference evidence="2" key="1">
    <citation type="submission" date="2022-11" db="EMBL/GenBank/DDBJ databases">
        <authorList>
            <person name="Petersen C."/>
        </authorList>
    </citation>
    <scope>NUCLEOTIDE SEQUENCE</scope>
    <source>
        <strain evidence="2">IBT 22155</strain>
    </source>
</reference>
<keyword evidence="3" id="KW-1185">Reference proteome</keyword>
<dbReference type="AlphaFoldDB" id="A0A9W9L1D2"/>
<reference evidence="2" key="2">
    <citation type="journal article" date="2023" name="IMA Fungus">
        <title>Comparative genomic study of the Penicillium genus elucidates a diverse pangenome and 15 lateral gene transfer events.</title>
        <authorList>
            <person name="Petersen C."/>
            <person name="Sorensen T."/>
            <person name="Nielsen M.R."/>
            <person name="Sondergaard T.E."/>
            <person name="Sorensen J.L."/>
            <person name="Fitzpatrick D.A."/>
            <person name="Frisvad J.C."/>
            <person name="Nielsen K.L."/>
        </authorList>
    </citation>
    <scope>NUCLEOTIDE SEQUENCE</scope>
    <source>
        <strain evidence="2">IBT 22155</strain>
    </source>
</reference>
<dbReference type="RefSeq" id="XP_056521034.1">
    <property type="nucleotide sequence ID" value="XM_056667438.1"/>
</dbReference>
<keyword evidence="1" id="KW-0732">Signal</keyword>
<protein>
    <submittedName>
        <fullName evidence="2">Uncharacterized protein</fullName>
    </submittedName>
</protein>
<organism evidence="2 3">
    <name type="scientific">Penicillium bovifimosum</name>
    <dbReference type="NCBI Taxonomy" id="126998"/>
    <lineage>
        <taxon>Eukaryota</taxon>
        <taxon>Fungi</taxon>
        <taxon>Dikarya</taxon>
        <taxon>Ascomycota</taxon>
        <taxon>Pezizomycotina</taxon>
        <taxon>Eurotiomycetes</taxon>
        <taxon>Eurotiomycetidae</taxon>
        <taxon>Eurotiales</taxon>
        <taxon>Aspergillaceae</taxon>
        <taxon>Penicillium</taxon>
    </lineage>
</organism>